<keyword evidence="2" id="KW-1185">Reference proteome</keyword>
<evidence type="ECO:0000313" key="1">
    <source>
        <dbReference type="Ensembl" id="ENSMGAP00000020558.1"/>
    </source>
</evidence>
<sequence length="55" mass="5296">GAVLGSHSAHMGAGKAIAVLTSGGDAQGKECPVPQNPPRGIALGVKQAKMGLACS</sequence>
<organism evidence="1 2">
    <name type="scientific">Meleagris gallopavo</name>
    <name type="common">Wild turkey</name>
    <dbReference type="NCBI Taxonomy" id="9103"/>
    <lineage>
        <taxon>Eukaryota</taxon>
        <taxon>Metazoa</taxon>
        <taxon>Chordata</taxon>
        <taxon>Craniata</taxon>
        <taxon>Vertebrata</taxon>
        <taxon>Euteleostomi</taxon>
        <taxon>Archelosauria</taxon>
        <taxon>Archosauria</taxon>
        <taxon>Dinosauria</taxon>
        <taxon>Saurischia</taxon>
        <taxon>Theropoda</taxon>
        <taxon>Coelurosauria</taxon>
        <taxon>Aves</taxon>
        <taxon>Neognathae</taxon>
        <taxon>Galloanserae</taxon>
        <taxon>Galliformes</taxon>
        <taxon>Phasianidae</taxon>
        <taxon>Meleagridinae</taxon>
        <taxon>Meleagris</taxon>
    </lineage>
</organism>
<dbReference type="Ensembl" id="ENSMGAT00000022232.1">
    <property type="protein sequence ID" value="ENSMGAP00000020558.1"/>
    <property type="gene ID" value="ENSMGAG00000019494.1"/>
</dbReference>
<dbReference type="Proteomes" id="UP000001645">
    <property type="component" value="Unplaced"/>
</dbReference>
<proteinExistence type="predicted"/>
<reference evidence="1" key="2">
    <citation type="submission" date="2025-08" db="UniProtKB">
        <authorList>
            <consortium name="Ensembl"/>
        </authorList>
    </citation>
    <scope>IDENTIFICATION</scope>
</reference>
<dbReference type="AlphaFoldDB" id="A0A803XM12"/>
<name>A0A803XM12_MELGA</name>
<accession>A0A803XM12</accession>
<protein>
    <submittedName>
        <fullName evidence="1">Uncharacterized protein</fullName>
    </submittedName>
</protein>
<dbReference type="InParanoid" id="A0A803XM12"/>
<evidence type="ECO:0000313" key="2">
    <source>
        <dbReference type="Proteomes" id="UP000001645"/>
    </source>
</evidence>
<reference evidence="1" key="3">
    <citation type="submission" date="2025-09" db="UniProtKB">
        <authorList>
            <consortium name="Ensembl"/>
        </authorList>
    </citation>
    <scope>IDENTIFICATION</scope>
</reference>
<reference evidence="1" key="1">
    <citation type="journal article" date="2010" name="PLoS Biol.">
        <title>Multi-platform next-generation sequencing of the domestic turkey (Meleagris gallopavo): genome assembly and analysis.</title>
        <authorList>
            <person name="Dalloul R.A."/>
            <person name="Long J.A."/>
            <person name="Zimin A.V."/>
            <person name="Aslam L."/>
            <person name="Beal K."/>
            <person name="Blomberg L.A."/>
            <person name="Bouffard P."/>
            <person name="Burt D.W."/>
            <person name="Crasta O."/>
            <person name="Crooijmans R.P."/>
            <person name="Cooper K."/>
            <person name="Coulombe R.A."/>
            <person name="De S."/>
            <person name="Delany M.E."/>
            <person name="Dodgson J.B."/>
            <person name="Dong J.J."/>
            <person name="Evans C."/>
            <person name="Frederickson K.M."/>
            <person name="Flicek P."/>
            <person name="Florea L."/>
            <person name="Folkerts O."/>
            <person name="Groenen M.A."/>
            <person name="Harkins T.T."/>
            <person name="Herrero J."/>
            <person name="Hoffmann S."/>
            <person name="Megens H.J."/>
            <person name="Jiang A."/>
            <person name="de Jong P."/>
            <person name="Kaiser P."/>
            <person name="Kim H."/>
            <person name="Kim K.W."/>
            <person name="Kim S."/>
            <person name="Langenberger D."/>
            <person name="Lee M.K."/>
            <person name="Lee T."/>
            <person name="Mane S."/>
            <person name="Marcais G."/>
            <person name="Marz M."/>
            <person name="McElroy A.P."/>
            <person name="Modise T."/>
            <person name="Nefedov M."/>
            <person name="Notredame C."/>
            <person name="Paton I.R."/>
            <person name="Payne W.S."/>
            <person name="Pertea G."/>
            <person name="Prickett D."/>
            <person name="Puiu D."/>
            <person name="Qioa D."/>
            <person name="Raineri E."/>
            <person name="Ruffier M."/>
            <person name="Salzberg S.L."/>
            <person name="Schatz M.C."/>
            <person name="Scheuring C."/>
            <person name="Schmidt C.J."/>
            <person name="Schroeder S."/>
            <person name="Searle S.M."/>
            <person name="Smith E.J."/>
            <person name="Smith J."/>
            <person name="Sonstegard T.S."/>
            <person name="Stadler P.F."/>
            <person name="Tafer H."/>
            <person name="Tu Z.J."/>
            <person name="Van Tassell C.P."/>
            <person name="Vilella A.J."/>
            <person name="Williams K.P."/>
            <person name="Yorke J.A."/>
            <person name="Zhang L."/>
            <person name="Zhang H.B."/>
            <person name="Zhang X."/>
            <person name="Zhang Y."/>
            <person name="Reed K.M."/>
        </authorList>
    </citation>
    <scope>NUCLEOTIDE SEQUENCE [LARGE SCALE GENOMIC DNA]</scope>
</reference>